<comment type="caution">
    <text evidence="1">The sequence shown here is derived from an EMBL/GenBank/DDBJ whole genome shotgun (WGS) entry which is preliminary data.</text>
</comment>
<evidence type="ECO:0000313" key="2">
    <source>
        <dbReference type="Proteomes" id="UP001196765"/>
    </source>
</evidence>
<proteinExistence type="predicted"/>
<dbReference type="RefSeq" id="WP_203038897.1">
    <property type="nucleotide sequence ID" value="NZ_JAHOEI010000001.1"/>
</dbReference>
<gene>
    <name evidence="1" type="ORF">KSW82_00295</name>
</gene>
<evidence type="ECO:0000313" key="1">
    <source>
        <dbReference type="EMBL" id="MBV3386191.1"/>
    </source>
</evidence>
<protein>
    <submittedName>
        <fullName evidence="1">Uncharacterized protein</fullName>
    </submittedName>
</protein>
<dbReference type="Proteomes" id="UP001196765">
    <property type="component" value="Unassembled WGS sequence"/>
</dbReference>
<dbReference type="AlphaFoldDB" id="A0AAW4MXU1"/>
<sequence length="84" mass="9737">MVKNKDLDVKKVKVIKKVDLIETIRQIPHGETVQFARQELGPEGSVRSAVWRLNDRLKKLTGRQEPEYSLELVDMGLFYNITRA</sequence>
<organism evidence="1 2">
    <name type="scientific">Segatella copri</name>
    <dbReference type="NCBI Taxonomy" id="165179"/>
    <lineage>
        <taxon>Bacteria</taxon>
        <taxon>Pseudomonadati</taxon>
        <taxon>Bacteroidota</taxon>
        <taxon>Bacteroidia</taxon>
        <taxon>Bacteroidales</taxon>
        <taxon>Prevotellaceae</taxon>
        <taxon>Segatella</taxon>
    </lineage>
</organism>
<name>A0AAW4MXU1_9BACT</name>
<accession>A0AAW4MXU1</accession>
<dbReference type="EMBL" id="JAHOEI010000001">
    <property type="protein sequence ID" value="MBV3386191.1"/>
    <property type="molecule type" value="Genomic_DNA"/>
</dbReference>
<reference evidence="1" key="1">
    <citation type="submission" date="2021-06" db="EMBL/GenBank/DDBJ databases">
        <title>Collection of gut derived symbiotic bacterial strains cultured from healthy donors.</title>
        <authorList>
            <person name="Lin H."/>
            <person name="Littmann E."/>
            <person name="Pamer E.G."/>
        </authorList>
    </citation>
    <scope>NUCLEOTIDE SEQUENCE</scope>
    <source>
        <strain evidence="1">MSK.21.74</strain>
    </source>
</reference>